<gene>
    <name evidence="1" type="ORF">POPTR_010G091300</name>
</gene>
<proteinExistence type="predicted"/>
<dbReference type="EMBL" id="CM009299">
    <property type="protein sequence ID" value="PNT15541.1"/>
    <property type="molecule type" value="Genomic_DNA"/>
</dbReference>
<dbReference type="InParanoid" id="A0A2K1YR86"/>
<organism evidence="1 2">
    <name type="scientific">Populus trichocarpa</name>
    <name type="common">Western balsam poplar</name>
    <name type="synonym">Populus balsamifera subsp. trichocarpa</name>
    <dbReference type="NCBI Taxonomy" id="3694"/>
    <lineage>
        <taxon>Eukaryota</taxon>
        <taxon>Viridiplantae</taxon>
        <taxon>Streptophyta</taxon>
        <taxon>Embryophyta</taxon>
        <taxon>Tracheophyta</taxon>
        <taxon>Spermatophyta</taxon>
        <taxon>Magnoliopsida</taxon>
        <taxon>eudicotyledons</taxon>
        <taxon>Gunneridae</taxon>
        <taxon>Pentapetalae</taxon>
        <taxon>rosids</taxon>
        <taxon>fabids</taxon>
        <taxon>Malpighiales</taxon>
        <taxon>Salicaceae</taxon>
        <taxon>Saliceae</taxon>
        <taxon>Populus</taxon>
    </lineage>
</organism>
<evidence type="ECO:0000313" key="1">
    <source>
        <dbReference type="EMBL" id="PNT15541.1"/>
    </source>
</evidence>
<dbReference type="AlphaFoldDB" id="A0A2K1YR86"/>
<protein>
    <submittedName>
        <fullName evidence="1">Uncharacterized protein</fullName>
    </submittedName>
</protein>
<evidence type="ECO:0000313" key="2">
    <source>
        <dbReference type="Proteomes" id="UP000006729"/>
    </source>
</evidence>
<dbReference type="Proteomes" id="UP000006729">
    <property type="component" value="Chromosome 10"/>
</dbReference>
<accession>A0A2K1YR86</accession>
<name>A0A2K1YR86_POPTR</name>
<sequence length="76" mass="9172">MQMSALLSFILAGMNLCIEDFHQVRAYNRKQYIQQQTNFIFLVIILHCKSYYSKLNFFFISTCYVSSEKKIIFRER</sequence>
<reference evidence="1 2" key="1">
    <citation type="journal article" date="2006" name="Science">
        <title>The genome of black cottonwood, Populus trichocarpa (Torr. &amp; Gray).</title>
        <authorList>
            <person name="Tuskan G.A."/>
            <person name="Difazio S."/>
            <person name="Jansson S."/>
            <person name="Bohlmann J."/>
            <person name="Grigoriev I."/>
            <person name="Hellsten U."/>
            <person name="Putnam N."/>
            <person name="Ralph S."/>
            <person name="Rombauts S."/>
            <person name="Salamov A."/>
            <person name="Schein J."/>
            <person name="Sterck L."/>
            <person name="Aerts A."/>
            <person name="Bhalerao R.R."/>
            <person name="Bhalerao R.P."/>
            <person name="Blaudez D."/>
            <person name="Boerjan W."/>
            <person name="Brun A."/>
            <person name="Brunner A."/>
            <person name="Busov V."/>
            <person name="Campbell M."/>
            <person name="Carlson J."/>
            <person name="Chalot M."/>
            <person name="Chapman J."/>
            <person name="Chen G.L."/>
            <person name="Cooper D."/>
            <person name="Coutinho P.M."/>
            <person name="Couturier J."/>
            <person name="Covert S."/>
            <person name="Cronk Q."/>
            <person name="Cunningham R."/>
            <person name="Davis J."/>
            <person name="Degroeve S."/>
            <person name="Dejardin A."/>
            <person name="Depamphilis C."/>
            <person name="Detter J."/>
            <person name="Dirks B."/>
            <person name="Dubchak I."/>
            <person name="Duplessis S."/>
            <person name="Ehlting J."/>
            <person name="Ellis B."/>
            <person name="Gendler K."/>
            <person name="Goodstein D."/>
            <person name="Gribskov M."/>
            <person name="Grimwood J."/>
            <person name="Groover A."/>
            <person name="Gunter L."/>
            <person name="Hamberger B."/>
            <person name="Heinze B."/>
            <person name="Helariutta Y."/>
            <person name="Henrissat B."/>
            <person name="Holligan D."/>
            <person name="Holt R."/>
            <person name="Huang W."/>
            <person name="Islam-Faridi N."/>
            <person name="Jones S."/>
            <person name="Jones-Rhoades M."/>
            <person name="Jorgensen R."/>
            <person name="Joshi C."/>
            <person name="Kangasjarvi J."/>
            <person name="Karlsson J."/>
            <person name="Kelleher C."/>
            <person name="Kirkpatrick R."/>
            <person name="Kirst M."/>
            <person name="Kohler A."/>
            <person name="Kalluri U."/>
            <person name="Larimer F."/>
            <person name="Leebens-Mack J."/>
            <person name="Leple J.C."/>
            <person name="Locascio P."/>
            <person name="Lou Y."/>
            <person name="Lucas S."/>
            <person name="Martin F."/>
            <person name="Montanini B."/>
            <person name="Napoli C."/>
            <person name="Nelson D.R."/>
            <person name="Nelson C."/>
            <person name="Nieminen K."/>
            <person name="Nilsson O."/>
            <person name="Pereda V."/>
            <person name="Peter G."/>
            <person name="Philippe R."/>
            <person name="Pilate G."/>
            <person name="Poliakov A."/>
            <person name="Razumovskaya J."/>
            <person name="Richardson P."/>
            <person name="Rinaldi C."/>
            <person name="Ritland K."/>
            <person name="Rouze P."/>
            <person name="Ryaboy D."/>
            <person name="Schmutz J."/>
            <person name="Schrader J."/>
            <person name="Segerman B."/>
            <person name="Shin H."/>
            <person name="Siddiqui A."/>
            <person name="Sterky F."/>
            <person name="Terry A."/>
            <person name="Tsai C.J."/>
            <person name="Uberbacher E."/>
            <person name="Unneberg P."/>
            <person name="Vahala J."/>
            <person name="Wall K."/>
            <person name="Wessler S."/>
            <person name="Yang G."/>
            <person name="Yin T."/>
            <person name="Douglas C."/>
            <person name="Marra M."/>
            <person name="Sandberg G."/>
            <person name="Van de Peer Y."/>
            <person name="Rokhsar D."/>
        </authorList>
    </citation>
    <scope>NUCLEOTIDE SEQUENCE [LARGE SCALE GENOMIC DNA]</scope>
    <source>
        <strain evidence="2">cv. Nisqually</strain>
    </source>
</reference>
<keyword evidence="2" id="KW-1185">Reference proteome</keyword>